<dbReference type="AlphaFoldDB" id="A0A4Q1BM95"/>
<evidence type="ECO:0000313" key="3">
    <source>
        <dbReference type="Proteomes" id="UP000289152"/>
    </source>
</evidence>
<dbReference type="VEuPathDB" id="FungiDB:TREMEDRAFT_61457"/>
<proteinExistence type="predicted"/>
<comment type="caution">
    <text evidence="2">The sequence shown here is derived from an EMBL/GenBank/DDBJ whole genome shotgun (WGS) entry which is preliminary data.</text>
</comment>
<feature type="region of interest" description="Disordered" evidence="1">
    <location>
        <begin position="145"/>
        <end position="166"/>
    </location>
</feature>
<dbReference type="InParanoid" id="A0A4Q1BM95"/>
<evidence type="ECO:0000313" key="2">
    <source>
        <dbReference type="EMBL" id="RXK38948.1"/>
    </source>
</evidence>
<sequence length="275" mass="30972">MSTDNHSIRNHSYMEDWEYPTGEDISYDSQVASIRDEYVNPSVDYVPRQTSIISYHVPNSASYSYQPQLTPSPSFSFSEVFPPWPSEVAQPSNFSVPYHVSPSFSTHPPLNTVEVTQPHYTISDQVQPQDDPSWSQIYSNVSNSYQQAPSHGMTSRNNNPRGLATTQDQQIRFQTANWTGRLRGMGITKETRYSQLLLLIHQLQPVSIVRSLLYGLENLGYARKEWVESVNDERSVEGVCVALLKSSSVHGGMGSVWLEDEAQGDDMFPGVYHSG</sequence>
<keyword evidence="3" id="KW-1185">Reference proteome</keyword>
<name>A0A4Q1BM95_TREME</name>
<accession>A0A4Q1BM95</accession>
<gene>
    <name evidence="2" type="ORF">M231_03793</name>
</gene>
<evidence type="ECO:0000256" key="1">
    <source>
        <dbReference type="SAM" id="MobiDB-lite"/>
    </source>
</evidence>
<organism evidence="2 3">
    <name type="scientific">Tremella mesenterica</name>
    <name type="common">Jelly fungus</name>
    <dbReference type="NCBI Taxonomy" id="5217"/>
    <lineage>
        <taxon>Eukaryota</taxon>
        <taxon>Fungi</taxon>
        <taxon>Dikarya</taxon>
        <taxon>Basidiomycota</taxon>
        <taxon>Agaricomycotina</taxon>
        <taxon>Tremellomycetes</taxon>
        <taxon>Tremellales</taxon>
        <taxon>Tremellaceae</taxon>
        <taxon>Tremella</taxon>
    </lineage>
</organism>
<dbReference type="Proteomes" id="UP000289152">
    <property type="component" value="Unassembled WGS sequence"/>
</dbReference>
<reference evidence="2 3" key="1">
    <citation type="submission" date="2016-06" db="EMBL/GenBank/DDBJ databases">
        <title>Evolution of pathogenesis and genome organization in the Tremellales.</title>
        <authorList>
            <person name="Cuomo C."/>
            <person name="Litvintseva A."/>
            <person name="Heitman J."/>
            <person name="Chen Y."/>
            <person name="Sun S."/>
            <person name="Springer D."/>
            <person name="Dromer F."/>
            <person name="Young S."/>
            <person name="Zeng Q."/>
            <person name="Chapman S."/>
            <person name="Gujja S."/>
            <person name="Saif S."/>
            <person name="Birren B."/>
        </authorList>
    </citation>
    <scope>NUCLEOTIDE SEQUENCE [LARGE SCALE GENOMIC DNA]</scope>
    <source>
        <strain evidence="2 3">ATCC 28783</strain>
    </source>
</reference>
<dbReference type="EMBL" id="SDIL01000039">
    <property type="protein sequence ID" value="RXK38948.1"/>
    <property type="molecule type" value="Genomic_DNA"/>
</dbReference>
<protein>
    <submittedName>
        <fullName evidence="2">Uncharacterized protein</fullName>
    </submittedName>
</protein>